<name>C4K5F7_HAMD5</name>
<gene>
    <name evidence="1" type="ordered locus">HDEF_1130</name>
</gene>
<sequence length="34" mass="3732">MIKKITDRDKTELFSIKKVPKTPPAASYIGNLGA</sequence>
<accession>C4K5F7</accession>
<dbReference type="EMBL" id="CP001277">
    <property type="protein sequence ID" value="ACQ67800.1"/>
    <property type="molecule type" value="Genomic_DNA"/>
</dbReference>
<dbReference type="Proteomes" id="UP000002334">
    <property type="component" value="Chromosome"/>
</dbReference>
<evidence type="ECO:0000313" key="1">
    <source>
        <dbReference type="EMBL" id="ACQ67800.1"/>
    </source>
</evidence>
<organism evidence="1 2">
    <name type="scientific">Hamiltonella defensa subsp. Acyrthosiphon pisum (strain 5AT)</name>
    <dbReference type="NCBI Taxonomy" id="572265"/>
    <lineage>
        <taxon>Bacteria</taxon>
        <taxon>Pseudomonadati</taxon>
        <taxon>Pseudomonadota</taxon>
        <taxon>Gammaproteobacteria</taxon>
        <taxon>Enterobacterales</taxon>
        <taxon>Enterobacteriaceae</taxon>
        <taxon>aphid secondary symbionts</taxon>
        <taxon>Candidatus Williamhamiltonella</taxon>
    </lineage>
</organism>
<protein>
    <submittedName>
        <fullName evidence="1">Uncharacterized protein</fullName>
    </submittedName>
</protein>
<reference evidence="1 2" key="1">
    <citation type="journal article" date="2009" name="Proc. Natl. Acad. Sci. U.S.A.">
        <title>Hamiltonella defensa, genome evolution of protective bacterial endosymbiont from pathogenic ancestors.</title>
        <authorList>
            <person name="Degnan P.H."/>
            <person name="Yu Y."/>
            <person name="Sisneros N."/>
            <person name="Wing R.A."/>
            <person name="Moran N.A."/>
        </authorList>
    </citation>
    <scope>NUCLEOTIDE SEQUENCE [LARGE SCALE GENOMIC DNA]</scope>
    <source>
        <strain evidence="2">5AT</strain>
    </source>
</reference>
<dbReference type="HOGENOM" id="CLU_3374087_0_0_6"/>
<proteinExistence type="predicted"/>
<keyword evidence="2" id="KW-1185">Reference proteome</keyword>
<dbReference type="KEGG" id="hde:HDEF_1130"/>
<dbReference type="AlphaFoldDB" id="C4K5F7"/>
<evidence type="ECO:0000313" key="2">
    <source>
        <dbReference type="Proteomes" id="UP000002334"/>
    </source>
</evidence>